<feature type="non-terminal residue" evidence="1">
    <location>
        <position position="1"/>
    </location>
</feature>
<protein>
    <submittedName>
        <fullName evidence="1">17155_t:CDS:1</fullName>
    </submittedName>
</protein>
<evidence type="ECO:0000313" key="2">
    <source>
        <dbReference type="Proteomes" id="UP001153678"/>
    </source>
</evidence>
<accession>A0A9W4SZG7</accession>
<name>A0A9W4SZG7_9GLOM</name>
<reference evidence="1" key="1">
    <citation type="submission" date="2022-08" db="EMBL/GenBank/DDBJ databases">
        <authorList>
            <person name="Kallberg Y."/>
            <person name="Tangrot J."/>
            <person name="Rosling A."/>
        </authorList>
    </citation>
    <scope>NUCLEOTIDE SEQUENCE</scope>
    <source>
        <strain evidence="1">Wild A</strain>
    </source>
</reference>
<keyword evidence="2" id="KW-1185">Reference proteome</keyword>
<organism evidence="1 2">
    <name type="scientific">Funneliformis geosporum</name>
    <dbReference type="NCBI Taxonomy" id="1117311"/>
    <lineage>
        <taxon>Eukaryota</taxon>
        <taxon>Fungi</taxon>
        <taxon>Fungi incertae sedis</taxon>
        <taxon>Mucoromycota</taxon>
        <taxon>Glomeromycotina</taxon>
        <taxon>Glomeromycetes</taxon>
        <taxon>Glomerales</taxon>
        <taxon>Glomeraceae</taxon>
        <taxon>Funneliformis</taxon>
    </lineage>
</organism>
<gene>
    <name evidence="1" type="ORF">FWILDA_LOCUS12854</name>
</gene>
<sequence length="63" mass="7289">DDSAEVEIICINNALQSLKTVNLFLLQQENASEQIKLVGKIEKFIKKEQTNSMQQTTLDQYFR</sequence>
<dbReference type="EMBL" id="CAMKVN010004405">
    <property type="protein sequence ID" value="CAI2186995.1"/>
    <property type="molecule type" value="Genomic_DNA"/>
</dbReference>
<comment type="caution">
    <text evidence="1">The sequence shown here is derived from an EMBL/GenBank/DDBJ whole genome shotgun (WGS) entry which is preliminary data.</text>
</comment>
<dbReference type="Proteomes" id="UP001153678">
    <property type="component" value="Unassembled WGS sequence"/>
</dbReference>
<proteinExistence type="predicted"/>
<evidence type="ECO:0000313" key="1">
    <source>
        <dbReference type="EMBL" id="CAI2186995.1"/>
    </source>
</evidence>
<dbReference type="AlphaFoldDB" id="A0A9W4SZG7"/>
<dbReference type="OrthoDB" id="2428958at2759"/>